<gene>
    <name evidence="2" type="ORF">PXH68_07915</name>
</gene>
<feature type="transmembrane region" description="Helical" evidence="1">
    <location>
        <begin position="34"/>
        <end position="52"/>
    </location>
</feature>
<dbReference type="KEGG" id="ssuv:PXH68_07915"/>
<keyword evidence="1" id="KW-0472">Membrane</keyword>
<evidence type="ECO:0000313" key="3">
    <source>
        <dbReference type="Proteomes" id="UP001304088"/>
    </source>
</evidence>
<evidence type="ECO:0000256" key="1">
    <source>
        <dbReference type="SAM" id="Phobius"/>
    </source>
</evidence>
<dbReference type="RefSeq" id="WP_172095958.1">
    <property type="nucleotide sequence ID" value="NZ_CP118733.1"/>
</dbReference>
<protein>
    <submittedName>
        <fullName evidence="2">Uncharacterized protein</fullName>
    </submittedName>
</protein>
<keyword evidence="1" id="KW-1133">Transmembrane helix</keyword>
<keyword evidence="1" id="KW-0812">Transmembrane</keyword>
<proteinExistence type="predicted"/>
<dbReference type="Proteomes" id="UP001304088">
    <property type="component" value="Chromosome"/>
</dbReference>
<dbReference type="AlphaFoldDB" id="A0AA96VDD8"/>
<name>A0AA96VDD8_9STRE</name>
<reference evidence="2 3" key="1">
    <citation type="submission" date="2023-02" db="EMBL/GenBank/DDBJ databases">
        <title>Streptococcus sp. Genome Sequencing and Assembly.</title>
        <authorList>
            <person name="Shore S.M."/>
            <person name="Nicholson T.L."/>
        </authorList>
    </citation>
    <scope>NUCLEOTIDE SEQUENCE [LARGE SCALE GENOMIC DNA]</scope>
    <source>
        <strain evidence="2 3">29896</strain>
    </source>
</reference>
<sequence>MTEKRNPLLDEAIEKQIKEARYVEPKKNKQRRNYFYLTIIFLVTLAVIFSLLRYL</sequence>
<dbReference type="EMBL" id="CP118733">
    <property type="protein sequence ID" value="WNY46798.1"/>
    <property type="molecule type" value="Genomic_DNA"/>
</dbReference>
<keyword evidence="3" id="KW-1185">Reference proteome</keyword>
<organism evidence="2 3">
    <name type="scientific">Streptococcus suivaginalis</name>
    <dbReference type="NCBI Taxonomy" id="3028082"/>
    <lineage>
        <taxon>Bacteria</taxon>
        <taxon>Bacillati</taxon>
        <taxon>Bacillota</taxon>
        <taxon>Bacilli</taxon>
        <taxon>Lactobacillales</taxon>
        <taxon>Streptococcaceae</taxon>
        <taxon>Streptococcus</taxon>
    </lineage>
</organism>
<evidence type="ECO:0000313" key="2">
    <source>
        <dbReference type="EMBL" id="WNY46798.1"/>
    </source>
</evidence>
<accession>A0AA96VDD8</accession>